<protein>
    <submittedName>
        <fullName evidence="1">Uncharacterized protein</fullName>
    </submittedName>
</protein>
<gene>
    <name evidence="1" type="ORF">NFI99_04495</name>
</gene>
<proteinExistence type="predicted"/>
<reference evidence="1" key="1">
    <citation type="submission" date="2022-06" db="EMBL/GenBank/DDBJ databases">
        <title>Draft genome sequence of Burkholderia glumae strain GR20004 isolated from rice panicle showing bacterial panicle blight.</title>
        <authorList>
            <person name="Choi S.Y."/>
            <person name="Lee Y.H."/>
        </authorList>
    </citation>
    <scope>NUCLEOTIDE SEQUENCE</scope>
    <source>
        <strain evidence="1">GR20004</strain>
    </source>
</reference>
<evidence type="ECO:0000313" key="2">
    <source>
        <dbReference type="Proteomes" id="UP001056386"/>
    </source>
</evidence>
<accession>A0ABY5B9K7</accession>
<dbReference type="Proteomes" id="UP001056386">
    <property type="component" value="Chromosome 2"/>
</dbReference>
<dbReference type="EMBL" id="CP099583">
    <property type="protein sequence ID" value="USS43715.1"/>
    <property type="molecule type" value="Genomic_DNA"/>
</dbReference>
<keyword evidence="2" id="KW-1185">Reference proteome</keyword>
<organism evidence="1 2">
    <name type="scientific">Burkholderia glumae</name>
    <name type="common">Pseudomonas glumae</name>
    <dbReference type="NCBI Taxonomy" id="337"/>
    <lineage>
        <taxon>Bacteria</taxon>
        <taxon>Pseudomonadati</taxon>
        <taxon>Pseudomonadota</taxon>
        <taxon>Betaproteobacteria</taxon>
        <taxon>Burkholderiales</taxon>
        <taxon>Burkholderiaceae</taxon>
        <taxon>Burkholderia</taxon>
    </lineage>
</organism>
<evidence type="ECO:0000313" key="1">
    <source>
        <dbReference type="EMBL" id="USS43715.1"/>
    </source>
</evidence>
<name>A0ABY5B9K7_BURGL</name>
<sequence>MKAIEPTKMNDLPPLPQYDEIDELLYQWYRWSNGFTEVRAYARADSTCRDFQISRQFMDHSDLNDLVDYQIRKSIGQRVEPFIHKLNIRHRIAVNVAMANMHIGAQVWHNPRFPGATEQDYEDAKALLRPKFIVEGLLDRGTRA</sequence>
<dbReference type="RefSeq" id="WP_035983147.1">
    <property type="nucleotide sequence ID" value="NZ_CP021075.1"/>
</dbReference>